<evidence type="ECO:0000313" key="2">
    <source>
        <dbReference type="Proteomes" id="UP000245081"/>
    </source>
</evidence>
<organism evidence="1 2">
    <name type="scientific">Novimethylophilus kurashikiensis</name>
    <dbReference type="NCBI Taxonomy" id="1825523"/>
    <lineage>
        <taxon>Bacteria</taxon>
        <taxon>Pseudomonadati</taxon>
        <taxon>Pseudomonadota</taxon>
        <taxon>Betaproteobacteria</taxon>
        <taxon>Nitrosomonadales</taxon>
        <taxon>Methylophilaceae</taxon>
        <taxon>Novimethylophilus</taxon>
    </lineage>
</organism>
<sequence>MSWNSYIRISARMSIGKFFAASSVLVAVLAVVLTGKGVAAFQESWVRVRSVSRALNFWVCIRQEKR</sequence>
<comment type="caution">
    <text evidence="1">The sequence shown here is derived from an EMBL/GenBank/DDBJ whole genome shotgun (WGS) entry which is preliminary data.</text>
</comment>
<dbReference type="EMBL" id="BDOQ01000019">
    <property type="protein sequence ID" value="GBG15702.1"/>
    <property type="molecule type" value="Genomic_DNA"/>
</dbReference>
<reference evidence="1 2" key="1">
    <citation type="journal article" date="2018" name="Environ. Microbiol.">
        <title>Isolation and genomic characterization of Novimethylophilus kurashikiensis gen. nov. sp. nov., a new lanthanide-dependent methylotrophic species of Methylophilaceae.</title>
        <authorList>
            <person name="Lv H."/>
            <person name="Sahin N."/>
            <person name="Tani A."/>
        </authorList>
    </citation>
    <scope>NUCLEOTIDE SEQUENCE [LARGE SCALE GENOMIC DNA]</scope>
    <source>
        <strain evidence="1 2">La2-4</strain>
    </source>
</reference>
<name>A0A2R5FBW1_9PROT</name>
<dbReference type="RefSeq" id="WP_109016842.1">
    <property type="nucleotide sequence ID" value="NZ_BDOQ01000019.1"/>
</dbReference>
<keyword evidence="2" id="KW-1185">Reference proteome</keyword>
<proteinExistence type="predicted"/>
<evidence type="ECO:0000313" key="1">
    <source>
        <dbReference type="EMBL" id="GBG15702.1"/>
    </source>
</evidence>
<gene>
    <name evidence="1" type="ORF">NMK_3313</name>
</gene>
<accession>A0A2R5FBW1</accession>
<dbReference type="AlphaFoldDB" id="A0A2R5FBW1"/>
<dbReference type="Proteomes" id="UP000245081">
    <property type="component" value="Unassembled WGS sequence"/>
</dbReference>
<protein>
    <submittedName>
        <fullName evidence="1">Iron permease</fullName>
    </submittedName>
</protein>